<dbReference type="EMBL" id="JBCAWK010000004">
    <property type="protein sequence ID" value="KAK8861309.1"/>
    <property type="molecule type" value="Genomic_DNA"/>
</dbReference>
<gene>
    <name evidence="3" type="ORF">IAR55_002128</name>
</gene>
<keyword evidence="4" id="KW-1185">Reference proteome</keyword>
<evidence type="ECO:0000256" key="1">
    <source>
        <dbReference type="SAM" id="MobiDB-lite"/>
    </source>
</evidence>
<dbReference type="SMART" id="SM00213">
    <property type="entry name" value="UBQ"/>
    <property type="match status" value="1"/>
</dbReference>
<comment type="caution">
    <text evidence="3">The sequence shown here is derived from an EMBL/GenBank/DDBJ whole genome shotgun (WGS) entry which is preliminary data.</text>
</comment>
<dbReference type="Gene3D" id="3.10.20.90">
    <property type="entry name" value="Phosphatidylinositol 3-kinase Catalytic Subunit, Chain A, domain 1"/>
    <property type="match status" value="1"/>
</dbReference>
<dbReference type="AlphaFoldDB" id="A0AAW0YRZ0"/>
<dbReference type="SUPFAM" id="SSF54236">
    <property type="entry name" value="Ubiquitin-like"/>
    <property type="match status" value="1"/>
</dbReference>
<dbReference type="InterPro" id="IPR029071">
    <property type="entry name" value="Ubiquitin-like_domsf"/>
</dbReference>
<feature type="compositionally biased region" description="Low complexity" evidence="1">
    <location>
        <begin position="156"/>
        <end position="169"/>
    </location>
</feature>
<name>A0AAW0YRZ0_9TREE</name>
<feature type="domain" description="Ubiquitin-like" evidence="2">
    <location>
        <begin position="75"/>
        <end position="153"/>
    </location>
</feature>
<dbReference type="CDD" id="cd17039">
    <property type="entry name" value="Ubl_ubiquitin_like"/>
    <property type="match status" value="1"/>
</dbReference>
<dbReference type="GO" id="GO:0005829">
    <property type="term" value="C:cytosol"/>
    <property type="evidence" value="ECO:0007669"/>
    <property type="project" value="TreeGrafter"/>
</dbReference>
<reference evidence="3 4" key="1">
    <citation type="journal article" date="2024" name="bioRxiv">
        <title>Comparative genomics of Cryptococcus and Kwoniella reveals pathogenesis evolution and contrasting karyotype dynamics via intercentromeric recombination or chromosome fusion.</title>
        <authorList>
            <person name="Coelho M.A."/>
            <person name="David-Palma M."/>
            <person name="Shea T."/>
            <person name="Bowers K."/>
            <person name="McGinley-Smith S."/>
            <person name="Mohammad A.W."/>
            <person name="Gnirke A."/>
            <person name="Yurkov A.M."/>
            <person name="Nowrousian M."/>
            <person name="Sun S."/>
            <person name="Cuomo C.A."/>
            <person name="Heitman J."/>
        </authorList>
    </citation>
    <scope>NUCLEOTIDE SEQUENCE [LARGE SCALE GENOMIC DNA]</scope>
    <source>
        <strain evidence="3 4">CBS 13917</strain>
    </source>
</reference>
<dbReference type="GO" id="GO:0006511">
    <property type="term" value="P:ubiquitin-dependent protein catabolic process"/>
    <property type="evidence" value="ECO:0007669"/>
    <property type="project" value="TreeGrafter"/>
</dbReference>
<organism evidence="3 4">
    <name type="scientific">Kwoniella newhampshirensis</name>
    <dbReference type="NCBI Taxonomy" id="1651941"/>
    <lineage>
        <taxon>Eukaryota</taxon>
        <taxon>Fungi</taxon>
        <taxon>Dikarya</taxon>
        <taxon>Basidiomycota</taxon>
        <taxon>Agaricomycotina</taxon>
        <taxon>Tremellomycetes</taxon>
        <taxon>Tremellales</taxon>
        <taxon>Cryptococcaceae</taxon>
        <taxon>Kwoniella</taxon>
    </lineage>
</organism>
<dbReference type="Pfam" id="PF00240">
    <property type="entry name" value="ubiquitin"/>
    <property type="match status" value="1"/>
</dbReference>
<dbReference type="InterPro" id="IPR015496">
    <property type="entry name" value="Ubiquilin"/>
</dbReference>
<evidence type="ECO:0000259" key="2">
    <source>
        <dbReference type="PROSITE" id="PS50053"/>
    </source>
</evidence>
<evidence type="ECO:0000313" key="3">
    <source>
        <dbReference type="EMBL" id="KAK8861309.1"/>
    </source>
</evidence>
<dbReference type="KEGG" id="kne:92179387"/>
<dbReference type="RefSeq" id="XP_066803934.1">
    <property type="nucleotide sequence ID" value="XM_066945245.1"/>
</dbReference>
<dbReference type="Proteomes" id="UP001388673">
    <property type="component" value="Unassembled WGS sequence"/>
</dbReference>
<evidence type="ECO:0000313" key="4">
    <source>
        <dbReference type="Proteomes" id="UP001388673"/>
    </source>
</evidence>
<feature type="compositionally biased region" description="Low complexity" evidence="1">
    <location>
        <begin position="182"/>
        <end position="194"/>
    </location>
</feature>
<dbReference type="GeneID" id="92179387"/>
<sequence length="284" mass="29737">MSDVPLSGDRLNEERAFIKRYTEGISKQEVEYPADFSTPLGVRPRKVAVVGVAVADPPSVEGMDVDAPPAQDNSISVTVKSLKPSLTIPITIQTTDTVSDLKDAVAKSSSSAPAAESQRLLLKGKALTDTKLLKEYNIESGATIHLMIKAPTTVPSATASPALTSSEATFPPPTSTSPAPPALTITTSLDSSSTAGTQMPLTLADQVGPPLGPQPQVSSATFHTTIADPLFWQKIHALCVSEFAYEEEADAAWETFLTSMKGRLSAGEAAKIRDVVGVSGMGGE</sequence>
<dbReference type="PANTHER" id="PTHR10677:SF3">
    <property type="entry name" value="FI07626P-RELATED"/>
    <property type="match status" value="1"/>
</dbReference>
<feature type="region of interest" description="Disordered" evidence="1">
    <location>
        <begin position="156"/>
        <end position="196"/>
    </location>
</feature>
<proteinExistence type="predicted"/>
<dbReference type="InterPro" id="IPR000626">
    <property type="entry name" value="Ubiquitin-like_dom"/>
</dbReference>
<dbReference type="PANTHER" id="PTHR10677">
    <property type="entry name" value="UBIQUILIN"/>
    <property type="match status" value="1"/>
</dbReference>
<dbReference type="PROSITE" id="PS50053">
    <property type="entry name" value="UBIQUITIN_2"/>
    <property type="match status" value="1"/>
</dbReference>
<accession>A0AAW0YRZ0</accession>
<feature type="compositionally biased region" description="Pro residues" evidence="1">
    <location>
        <begin position="170"/>
        <end position="181"/>
    </location>
</feature>
<protein>
    <recommendedName>
        <fullName evidence="2">Ubiquitin-like domain-containing protein</fullName>
    </recommendedName>
</protein>
<dbReference type="GO" id="GO:0031593">
    <property type="term" value="F:polyubiquitin modification-dependent protein binding"/>
    <property type="evidence" value="ECO:0007669"/>
    <property type="project" value="TreeGrafter"/>
</dbReference>